<evidence type="ECO:0000313" key="3">
    <source>
        <dbReference type="Proteomes" id="UP000182427"/>
    </source>
</evidence>
<dbReference type="AlphaFoldDB" id="A0A1G7PCW5"/>
<dbReference type="Proteomes" id="UP000182427">
    <property type="component" value="Chromosome I"/>
</dbReference>
<keyword evidence="1" id="KW-0472">Membrane</keyword>
<keyword evidence="1" id="KW-1133">Transmembrane helix</keyword>
<evidence type="ECO:0000256" key="1">
    <source>
        <dbReference type="SAM" id="Phobius"/>
    </source>
</evidence>
<reference evidence="2 3" key="1">
    <citation type="submission" date="2016-10" db="EMBL/GenBank/DDBJ databases">
        <authorList>
            <person name="de Groot N.N."/>
        </authorList>
    </citation>
    <scope>NUCLEOTIDE SEQUENCE [LARGE SCALE GENOMIC DNA]</scope>
    <source>
        <strain evidence="2 3">GAS232</strain>
    </source>
</reference>
<dbReference type="EMBL" id="LT629690">
    <property type="protein sequence ID" value="SDF83449.1"/>
    <property type="molecule type" value="Genomic_DNA"/>
</dbReference>
<accession>A0A1G7PCW5</accession>
<keyword evidence="3" id="KW-1185">Reference proteome</keyword>
<protein>
    <submittedName>
        <fullName evidence="2">LPXTG-motif cell wall anchor domain-containing protein/GlyGly-CTERM domain-containing protein</fullName>
    </submittedName>
</protein>
<dbReference type="NCBIfam" id="TIGR01167">
    <property type="entry name" value="LPXTG_anchor"/>
    <property type="match status" value="1"/>
</dbReference>
<keyword evidence="1" id="KW-0812">Transmembrane</keyword>
<name>A0A1G7PCW5_9BACT</name>
<proteinExistence type="predicted"/>
<dbReference type="RefSeq" id="WP_156785180.1">
    <property type="nucleotide sequence ID" value="NZ_LT629690.1"/>
</dbReference>
<feature type="transmembrane region" description="Helical" evidence="1">
    <location>
        <begin position="6"/>
        <end position="24"/>
    </location>
</feature>
<sequence length="30" mass="3360">MDMTTMIRVAAGVLAVLILAVIVYRRRKQA</sequence>
<gene>
    <name evidence="2" type="ORF">SAMN05444167_3443</name>
</gene>
<organism evidence="2 3">
    <name type="scientific">Terriglobus roseus</name>
    <dbReference type="NCBI Taxonomy" id="392734"/>
    <lineage>
        <taxon>Bacteria</taxon>
        <taxon>Pseudomonadati</taxon>
        <taxon>Acidobacteriota</taxon>
        <taxon>Terriglobia</taxon>
        <taxon>Terriglobales</taxon>
        <taxon>Acidobacteriaceae</taxon>
        <taxon>Terriglobus</taxon>
    </lineage>
</organism>
<evidence type="ECO:0000313" key="2">
    <source>
        <dbReference type="EMBL" id="SDF83449.1"/>
    </source>
</evidence>